<proteinExistence type="predicted"/>
<evidence type="ECO:0000313" key="1">
    <source>
        <dbReference type="EMBL" id="RKI87881.1"/>
    </source>
</evidence>
<protein>
    <recommendedName>
        <fullName evidence="3">XRE family transcriptional regulator</fullName>
    </recommendedName>
</protein>
<dbReference type="EMBL" id="RAYQ01000034">
    <property type="protein sequence ID" value="RKI87881.1"/>
    <property type="molecule type" value="Genomic_DNA"/>
</dbReference>
<keyword evidence="2" id="KW-1185">Reference proteome</keyword>
<dbReference type="RefSeq" id="WP_120472102.1">
    <property type="nucleotide sequence ID" value="NZ_RAYQ01000034.1"/>
</dbReference>
<name>A0A3A9AKF1_9FIRM</name>
<comment type="caution">
    <text evidence="1">The sequence shown here is derived from an EMBL/GenBank/DDBJ whole genome shotgun (WGS) entry which is preliminary data.</text>
</comment>
<evidence type="ECO:0008006" key="3">
    <source>
        <dbReference type="Google" id="ProtNLM"/>
    </source>
</evidence>
<dbReference type="InterPro" id="IPR010982">
    <property type="entry name" value="Lambda_DNA-bd_dom_sf"/>
</dbReference>
<dbReference type="GO" id="GO:0003677">
    <property type="term" value="F:DNA binding"/>
    <property type="evidence" value="ECO:0007669"/>
    <property type="project" value="InterPro"/>
</dbReference>
<dbReference type="AlphaFoldDB" id="A0A3A9AKF1"/>
<organism evidence="1 2">
    <name type="scientific">Parablautia intestinalis</name>
    <dbReference type="NCBI Taxonomy" id="2320100"/>
    <lineage>
        <taxon>Bacteria</taxon>
        <taxon>Bacillati</taxon>
        <taxon>Bacillota</taxon>
        <taxon>Clostridia</taxon>
        <taxon>Lachnospirales</taxon>
        <taxon>Lachnospiraceae</taxon>
        <taxon>Parablautia</taxon>
    </lineage>
</organism>
<sequence length="78" mass="9405">MKQENIVLLDGFWDRLDEEIRRQNKSKKQVAEKCRFGRKTLYRPKNNRYMRAVYFARLCVELKVSADYLLFGEEGRSV</sequence>
<dbReference type="Proteomes" id="UP000280696">
    <property type="component" value="Unassembled WGS sequence"/>
</dbReference>
<dbReference type="SUPFAM" id="SSF47413">
    <property type="entry name" value="lambda repressor-like DNA-binding domains"/>
    <property type="match status" value="1"/>
</dbReference>
<reference evidence="1 2" key="1">
    <citation type="submission" date="2018-09" db="EMBL/GenBank/DDBJ databases">
        <title>Murine metabolic-syndrome-specific gut microbial biobank.</title>
        <authorList>
            <person name="Liu C."/>
        </authorList>
    </citation>
    <scope>NUCLEOTIDE SEQUENCE [LARGE SCALE GENOMIC DNA]</scope>
    <source>
        <strain evidence="1 2">0.1xD8-82</strain>
    </source>
</reference>
<dbReference type="OrthoDB" id="9852336at2"/>
<accession>A0A3A9AKF1</accession>
<gene>
    <name evidence="1" type="ORF">D7V94_20170</name>
</gene>
<evidence type="ECO:0000313" key="2">
    <source>
        <dbReference type="Proteomes" id="UP000280696"/>
    </source>
</evidence>